<dbReference type="AlphaFoldDB" id="A0A0H5RBM8"/>
<keyword evidence="1" id="KW-0539">Nucleus</keyword>
<keyword evidence="1" id="KW-0238">DNA-binding</keyword>
<dbReference type="GO" id="GO:0005730">
    <property type="term" value="C:nucleolus"/>
    <property type="evidence" value="ECO:0007669"/>
    <property type="project" value="UniProtKB-SubCell"/>
</dbReference>
<dbReference type="PANTHER" id="PTHR15341">
    <property type="entry name" value="SUN-COR STEROID HORMONE RECEPTOR CO-REPRESSOR"/>
    <property type="match status" value="1"/>
</dbReference>
<feature type="non-terminal residue" evidence="2">
    <location>
        <position position="1"/>
    </location>
</feature>
<evidence type="ECO:0000313" key="2">
    <source>
        <dbReference type="EMBL" id="CRZ11027.1"/>
    </source>
</evidence>
<name>A0A0H5RBM8_9EUKA</name>
<dbReference type="GO" id="GO:0000178">
    <property type="term" value="C:exosome (RNase complex)"/>
    <property type="evidence" value="ECO:0007669"/>
    <property type="project" value="TreeGrafter"/>
</dbReference>
<dbReference type="GO" id="GO:0000460">
    <property type="term" value="P:maturation of 5.8S rRNA"/>
    <property type="evidence" value="ECO:0007669"/>
    <property type="project" value="TreeGrafter"/>
</dbReference>
<protein>
    <recommendedName>
        <fullName evidence="1">Nuclear nucleic acid-binding protein C1D</fullName>
    </recommendedName>
</protein>
<comment type="subunit">
    <text evidence="1">Monomer and homodimer.</text>
</comment>
<dbReference type="GO" id="GO:0010468">
    <property type="term" value="P:regulation of gene expression"/>
    <property type="evidence" value="ECO:0007669"/>
    <property type="project" value="TreeGrafter"/>
</dbReference>
<dbReference type="InterPro" id="IPR011082">
    <property type="entry name" value="Exosome-assoc_fac/DNA_repair"/>
</dbReference>
<sequence length="207" mass="22965">RNSSTTQLIKLFSSLITQMENLALDEDTITSINDVEQSLESALSALSKLDQVSFNVAVESLSVVDAARFHASTAFGLGALYFAYLRSIGEKPQDHAINKEIGRIKYYFEKIKNGQGADDKPSTKLDTGAADRFIRHALGSQIDLDAESVDAREQASQAHGRTHQRFTTSNARSTVAPETNNILWQKLQATTSTTEELVEKFLQQKRR</sequence>
<comment type="subcellular location">
    <subcellularLocation>
        <location evidence="1">Cytoplasm</location>
    </subcellularLocation>
    <subcellularLocation>
        <location evidence="1">Nucleus</location>
        <location evidence="1">Nucleolus</location>
    </subcellularLocation>
    <subcellularLocation>
        <location evidence="1">Nucleus</location>
    </subcellularLocation>
</comment>
<organism evidence="2">
    <name type="scientific">Spongospora subterranea</name>
    <dbReference type="NCBI Taxonomy" id="70186"/>
    <lineage>
        <taxon>Eukaryota</taxon>
        <taxon>Sar</taxon>
        <taxon>Rhizaria</taxon>
        <taxon>Endomyxa</taxon>
        <taxon>Phytomyxea</taxon>
        <taxon>Plasmodiophorida</taxon>
        <taxon>Plasmodiophoridae</taxon>
        <taxon>Spongospora</taxon>
    </lineage>
</organism>
<proteinExistence type="inferred from homology"/>
<reference evidence="2" key="1">
    <citation type="submission" date="2015-04" db="EMBL/GenBank/DDBJ databases">
        <title>The genome sequence of the plant pathogenic Rhizarian Plasmodiophora brassicae reveals insights in its biotrophic life cycle and the origin of chitin synthesis.</title>
        <authorList>
            <person name="Schwelm A."/>
            <person name="Fogelqvist J."/>
            <person name="Knaust A."/>
            <person name="Julke S."/>
            <person name="Lilja T."/>
            <person name="Dhandapani V."/>
            <person name="Bonilla-Rosso G."/>
            <person name="Karlsson M."/>
            <person name="Shevchenko A."/>
            <person name="Choi S.R."/>
            <person name="Kim H.G."/>
            <person name="Park J.Y."/>
            <person name="Lim Y.P."/>
            <person name="Ludwig-Muller J."/>
            <person name="Dixelius C."/>
        </authorList>
    </citation>
    <scope>NUCLEOTIDE SEQUENCE</scope>
    <source>
        <tissue evidence="2">Potato root galls</tissue>
    </source>
</reference>
<dbReference type="GO" id="GO:0003723">
    <property type="term" value="F:RNA binding"/>
    <property type="evidence" value="ECO:0007669"/>
    <property type="project" value="UniProtKB-UniRule"/>
</dbReference>
<dbReference type="PANTHER" id="PTHR15341:SF3">
    <property type="entry name" value="NUCLEAR NUCLEIC ACID-BINDING PROTEIN C1D"/>
    <property type="match status" value="1"/>
</dbReference>
<dbReference type="EMBL" id="HACM01010585">
    <property type="protein sequence ID" value="CRZ11027.1"/>
    <property type="molecule type" value="Transcribed_RNA"/>
</dbReference>
<dbReference type="GO" id="GO:0003677">
    <property type="term" value="F:DNA binding"/>
    <property type="evidence" value="ECO:0007669"/>
    <property type="project" value="UniProtKB-KW"/>
</dbReference>
<evidence type="ECO:0000256" key="1">
    <source>
        <dbReference type="RuleBase" id="RU368003"/>
    </source>
</evidence>
<accession>A0A0H5RBM8</accession>
<keyword evidence="1" id="KW-0963">Cytoplasm</keyword>
<dbReference type="GO" id="GO:0005737">
    <property type="term" value="C:cytoplasm"/>
    <property type="evidence" value="ECO:0007669"/>
    <property type="project" value="UniProtKB-SubCell"/>
</dbReference>
<comment type="similarity">
    <text evidence="1">Belongs to the C1D family.</text>
</comment>
<keyword evidence="1" id="KW-0694">RNA-binding</keyword>
<comment type="function">
    <text evidence="1">Plays a role in the recruitment of the exosome to pre-rRNA to mediate the 3'-5' end processing of the 5.8S rRNA.</text>
</comment>
<keyword evidence="1" id="KW-0698">rRNA processing</keyword>